<evidence type="ECO:0000313" key="14">
    <source>
        <dbReference type="EMBL" id="THU30214.1"/>
    </source>
</evidence>
<name>A0A4S8HA55_9BACT</name>
<keyword evidence="7 10" id="KW-0472">Membrane</keyword>
<evidence type="ECO:0000256" key="8">
    <source>
        <dbReference type="ARBA" id="ARBA00023170"/>
    </source>
</evidence>
<protein>
    <submittedName>
        <fullName evidence="14">TonB-dependent receptor</fullName>
    </submittedName>
</protein>
<feature type="domain" description="TonB-dependent receptor-like beta-barrel" evidence="12">
    <location>
        <begin position="277"/>
        <end position="731"/>
    </location>
</feature>
<comment type="subcellular location">
    <subcellularLocation>
        <location evidence="1 10">Cell outer membrane</location>
        <topology evidence="1 10">Multi-pass membrane protein</topology>
    </subcellularLocation>
</comment>
<keyword evidence="9 10" id="KW-0998">Cell outer membrane</keyword>
<sequence length="759" mass="85328">MRNPFLYFLLLIPGHFCHGQTDTTALEEVVVSATKFYTPAKHVAQKVVVLNKNYISKVNAQNTGDLLISTGNVFVQKSQQGGSSPVIRGFEASRVLLVVDGIRMNNAIYRAGHLQNIITVDQNMLERMEVMYGPSSTQYGSDALGGTIHMISKPARLANNGERFTPSGNSFFRYSSANAEKSAHADINLGYEKFGFLSAVTYSDFGDMKMGNAYRDKYAGFGSTPAYVTQLNNSFVDSVVPNSDSRIQKFSGYRQWDIMNKLLFRQNDKLSHVFTAQFSNSSNIPRYDRLQDLRNGTLRYAAWYYGPQEREQYSYTFQAQQLSGLFNEIRSVLSFQNIQESRQTRDFRRYDRFDSRREHIKVWGFVADAKKIFGNHTFTIGGDAQWNDLESVADRTNLQTGAVTKLDSRYPNGSNNMNYFGLYAQHSFQVKGGKWILNDGLRLQTVKLHSTIADNSFFNLPVTDMKQDPFAVTGNLGVVYLPSKATRMHVNVSSGFRAPNIDDLARVFESASALQRVVVPNAAIKPEYTYSGEAGVNHTIAGKITLEASAWYTLFRNAITLAPYQLNGQDSILYNGALCQVIANQNSNKAWVYGGSVAVTANITAQLSLYSTINYTKGRFRISDTKRSSAVYQRQPNGTYAMVQAYVKEKPLDHIPPLFGKTSLQYKSRLVDAEFFVHYNGWKKLDEYNADGEDNAQYATVEGTPSWFTLNCRTAVRINDQVILQGAVENILDRNYRYFASGFSAPGRNFVITVRTSFK</sequence>
<evidence type="ECO:0000256" key="5">
    <source>
        <dbReference type="ARBA" id="ARBA00022729"/>
    </source>
</evidence>
<dbReference type="AlphaFoldDB" id="A0A4S8HA55"/>
<dbReference type="Gene3D" id="2.40.170.20">
    <property type="entry name" value="TonB-dependent receptor, beta-barrel domain"/>
    <property type="match status" value="1"/>
</dbReference>
<evidence type="ECO:0000256" key="4">
    <source>
        <dbReference type="ARBA" id="ARBA00022692"/>
    </source>
</evidence>
<keyword evidence="4 10" id="KW-0812">Transmembrane</keyword>
<dbReference type="EMBL" id="STFF01000017">
    <property type="protein sequence ID" value="THU30214.1"/>
    <property type="molecule type" value="Genomic_DNA"/>
</dbReference>
<feature type="domain" description="TonB-dependent receptor plug" evidence="13">
    <location>
        <begin position="41"/>
        <end position="147"/>
    </location>
</feature>
<keyword evidence="5" id="KW-0732">Signal</keyword>
<evidence type="ECO:0000313" key="15">
    <source>
        <dbReference type="Proteomes" id="UP000306918"/>
    </source>
</evidence>
<dbReference type="OrthoDB" id="9764669at2"/>
<dbReference type="InterPro" id="IPR037066">
    <property type="entry name" value="Plug_dom_sf"/>
</dbReference>
<evidence type="ECO:0000256" key="7">
    <source>
        <dbReference type="ARBA" id="ARBA00023136"/>
    </source>
</evidence>
<evidence type="ECO:0000256" key="1">
    <source>
        <dbReference type="ARBA" id="ARBA00004571"/>
    </source>
</evidence>
<proteinExistence type="inferred from homology"/>
<dbReference type="InterPro" id="IPR012910">
    <property type="entry name" value="Plug_dom"/>
</dbReference>
<comment type="similarity">
    <text evidence="10 11">Belongs to the TonB-dependent receptor family.</text>
</comment>
<dbReference type="GO" id="GO:0044718">
    <property type="term" value="P:siderophore transmembrane transport"/>
    <property type="evidence" value="ECO:0007669"/>
    <property type="project" value="TreeGrafter"/>
</dbReference>
<dbReference type="Pfam" id="PF07715">
    <property type="entry name" value="Plug"/>
    <property type="match status" value="1"/>
</dbReference>
<comment type="caution">
    <text evidence="14">The sequence shown here is derived from an EMBL/GenBank/DDBJ whole genome shotgun (WGS) entry which is preliminary data.</text>
</comment>
<keyword evidence="2 10" id="KW-0813">Transport</keyword>
<evidence type="ECO:0000256" key="2">
    <source>
        <dbReference type="ARBA" id="ARBA00022448"/>
    </source>
</evidence>
<dbReference type="Pfam" id="PF00593">
    <property type="entry name" value="TonB_dep_Rec_b-barrel"/>
    <property type="match status" value="1"/>
</dbReference>
<evidence type="ECO:0000256" key="10">
    <source>
        <dbReference type="PROSITE-ProRule" id="PRU01360"/>
    </source>
</evidence>
<dbReference type="SUPFAM" id="SSF56935">
    <property type="entry name" value="Porins"/>
    <property type="match status" value="1"/>
</dbReference>
<reference evidence="14 15" key="1">
    <citation type="submission" date="2019-04" db="EMBL/GenBank/DDBJ databases">
        <title>Niastella caeni sp. nov., isolated from activated sludge.</title>
        <authorList>
            <person name="Sheng M."/>
        </authorList>
    </citation>
    <scope>NUCLEOTIDE SEQUENCE [LARGE SCALE GENOMIC DNA]</scope>
    <source>
        <strain evidence="14 15">HX-2-15</strain>
    </source>
</reference>
<organism evidence="14 15">
    <name type="scientific">Niastella caeni</name>
    <dbReference type="NCBI Taxonomy" id="2569763"/>
    <lineage>
        <taxon>Bacteria</taxon>
        <taxon>Pseudomonadati</taxon>
        <taxon>Bacteroidota</taxon>
        <taxon>Chitinophagia</taxon>
        <taxon>Chitinophagales</taxon>
        <taxon>Chitinophagaceae</taxon>
        <taxon>Niastella</taxon>
    </lineage>
</organism>
<dbReference type="InterPro" id="IPR036942">
    <property type="entry name" value="Beta-barrel_TonB_sf"/>
</dbReference>
<dbReference type="GO" id="GO:0015344">
    <property type="term" value="F:siderophore uptake transmembrane transporter activity"/>
    <property type="evidence" value="ECO:0007669"/>
    <property type="project" value="TreeGrafter"/>
</dbReference>
<evidence type="ECO:0000256" key="11">
    <source>
        <dbReference type="RuleBase" id="RU003357"/>
    </source>
</evidence>
<keyword evidence="8 14" id="KW-0675">Receptor</keyword>
<dbReference type="Proteomes" id="UP000306918">
    <property type="component" value="Unassembled WGS sequence"/>
</dbReference>
<evidence type="ECO:0000256" key="9">
    <source>
        <dbReference type="ARBA" id="ARBA00023237"/>
    </source>
</evidence>
<evidence type="ECO:0000256" key="3">
    <source>
        <dbReference type="ARBA" id="ARBA00022452"/>
    </source>
</evidence>
<keyword evidence="6 11" id="KW-0798">TonB box</keyword>
<evidence type="ECO:0000259" key="12">
    <source>
        <dbReference type="Pfam" id="PF00593"/>
    </source>
</evidence>
<dbReference type="RefSeq" id="WP_136580946.1">
    <property type="nucleotide sequence ID" value="NZ_STFF01000017.1"/>
</dbReference>
<dbReference type="PANTHER" id="PTHR30069">
    <property type="entry name" value="TONB-DEPENDENT OUTER MEMBRANE RECEPTOR"/>
    <property type="match status" value="1"/>
</dbReference>
<keyword evidence="15" id="KW-1185">Reference proteome</keyword>
<dbReference type="GO" id="GO:0009279">
    <property type="term" value="C:cell outer membrane"/>
    <property type="evidence" value="ECO:0007669"/>
    <property type="project" value="UniProtKB-SubCell"/>
</dbReference>
<dbReference type="InterPro" id="IPR039426">
    <property type="entry name" value="TonB-dep_rcpt-like"/>
</dbReference>
<accession>A0A4S8HA55</accession>
<dbReference type="Gene3D" id="2.170.130.10">
    <property type="entry name" value="TonB-dependent receptor, plug domain"/>
    <property type="match status" value="1"/>
</dbReference>
<keyword evidence="3 10" id="KW-1134">Transmembrane beta strand</keyword>
<evidence type="ECO:0000256" key="6">
    <source>
        <dbReference type="ARBA" id="ARBA00023077"/>
    </source>
</evidence>
<dbReference type="InterPro" id="IPR000531">
    <property type="entry name" value="Beta-barrel_TonB"/>
</dbReference>
<dbReference type="PANTHER" id="PTHR30069:SF29">
    <property type="entry name" value="HEMOGLOBIN AND HEMOGLOBIN-HAPTOGLOBIN-BINDING PROTEIN 1-RELATED"/>
    <property type="match status" value="1"/>
</dbReference>
<gene>
    <name evidence="14" type="ORF">FAM09_30395</name>
</gene>
<dbReference type="PROSITE" id="PS52016">
    <property type="entry name" value="TONB_DEPENDENT_REC_3"/>
    <property type="match status" value="1"/>
</dbReference>
<evidence type="ECO:0000259" key="13">
    <source>
        <dbReference type="Pfam" id="PF07715"/>
    </source>
</evidence>